<dbReference type="EMBL" id="CYRY02006051">
    <property type="protein sequence ID" value="VCW70577.1"/>
    <property type="molecule type" value="Genomic_DNA"/>
</dbReference>
<evidence type="ECO:0000313" key="2">
    <source>
        <dbReference type="Proteomes" id="UP000269945"/>
    </source>
</evidence>
<dbReference type="Proteomes" id="UP000269945">
    <property type="component" value="Unassembled WGS sequence"/>
</dbReference>
<proteinExistence type="predicted"/>
<evidence type="ECO:0000313" key="1">
    <source>
        <dbReference type="EMBL" id="VCW70577.1"/>
    </source>
</evidence>
<sequence length="24" mass="2895">MWLWTSRGRSGGCWTPRRRLCTEV</sequence>
<comment type="caution">
    <text evidence="1">The sequence shown here is derived from an EMBL/GenBank/DDBJ whole genome shotgun (WGS) entry which is preliminary data.</text>
</comment>
<accession>A0A9X9LKI1</accession>
<name>A0A9X9LKI1_GULGU</name>
<dbReference type="AlphaFoldDB" id="A0A9X9LKI1"/>
<gene>
    <name evidence="1" type="ORF">BN2614_LOCUS1</name>
</gene>
<organism evidence="1 2">
    <name type="scientific">Gulo gulo</name>
    <name type="common">Wolverine</name>
    <name type="synonym">Gluton</name>
    <dbReference type="NCBI Taxonomy" id="48420"/>
    <lineage>
        <taxon>Eukaryota</taxon>
        <taxon>Metazoa</taxon>
        <taxon>Chordata</taxon>
        <taxon>Craniata</taxon>
        <taxon>Vertebrata</taxon>
        <taxon>Euteleostomi</taxon>
        <taxon>Mammalia</taxon>
        <taxon>Eutheria</taxon>
        <taxon>Laurasiatheria</taxon>
        <taxon>Carnivora</taxon>
        <taxon>Caniformia</taxon>
        <taxon>Musteloidea</taxon>
        <taxon>Mustelidae</taxon>
        <taxon>Guloninae</taxon>
        <taxon>Gulo</taxon>
    </lineage>
</organism>
<reference evidence="1 2" key="1">
    <citation type="submission" date="2018-10" db="EMBL/GenBank/DDBJ databases">
        <authorList>
            <person name="Ekblom R."/>
            <person name="Jareborg N."/>
        </authorList>
    </citation>
    <scope>NUCLEOTIDE SEQUENCE [LARGE SCALE GENOMIC DNA]</scope>
    <source>
        <tissue evidence="1">Muscle</tissue>
    </source>
</reference>
<protein>
    <submittedName>
        <fullName evidence="1">Uncharacterized protein</fullName>
    </submittedName>
</protein>
<keyword evidence="2" id="KW-1185">Reference proteome</keyword>